<feature type="transmembrane region" description="Helical" evidence="2">
    <location>
        <begin position="29"/>
        <end position="49"/>
    </location>
</feature>
<dbReference type="STRING" id="1561998.A0A1I7UFM7"/>
<dbReference type="eggNOG" id="ENOG502RT8D">
    <property type="taxonomic scope" value="Eukaryota"/>
</dbReference>
<dbReference type="InterPro" id="IPR004950">
    <property type="entry name" value="DUF267_CAE_spp"/>
</dbReference>
<keyword evidence="1" id="KW-0175">Coiled coil</keyword>
<evidence type="ECO:0000313" key="4">
    <source>
        <dbReference type="WBParaSite" id="Csp11.Scaffold629.g8841.t2"/>
    </source>
</evidence>
<evidence type="ECO:0000256" key="2">
    <source>
        <dbReference type="SAM" id="Phobius"/>
    </source>
</evidence>
<keyword evidence="2" id="KW-0812">Transmembrane</keyword>
<protein>
    <submittedName>
        <fullName evidence="4">ABC transmembrane type-1 domain-containing protein</fullName>
    </submittedName>
</protein>
<evidence type="ECO:0000313" key="3">
    <source>
        <dbReference type="Proteomes" id="UP000095282"/>
    </source>
</evidence>
<proteinExistence type="predicted"/>
<keyword evidence="3" id="KW-1185">Reference proteome</keyword>
<reference evidence="4" key="1">
    <citation type="submission" date="2016-11" db="UniProtKB">
        <authorList>
            <consortium name="WormBaseParasite"/>
        </authorList>
    </citation>
    <scope>IDENTIFICATION</scope>
</reference>
<dbReference type="AlphaFoldDB" id="A0A1I7UFM7"/>
<feature type="transmembrane region" description="Helical" evidence="2">
    <location>
        <begin position="157"/>
        <end position="179"/>
    </location>
</feature>
<accession>A0A1I7UFM7</accession>
<sequence>MTSPNLFGFFLLFHRLSPFSLLSSNRRLICYPAYCITVSAVLLMIFRFYWMIFRIDSPFLNFQWAESKLYGFVSLESAILTVALIKMGATRSLESTQRSLQELQNLRLEKIQKIKDNYRVLWCRAFFGALFVFLSFSLTSIYLAVHKKALLDSKSSWYWILDPIAAILGAYSNFLFLPVHALRAHAVAREFEVFNEEMAEADREKRLVNPHVLREFGARQIKMFEYANFLTDRMERFMIWAPALSILAFLMASYVVSE</sequence>
<keyword evidence="2" id="KW-0472">Membrane</keyword>
<feature type="transmembrane region" description="Helical" evidence="2">
    <location>
        <begin position="237"/>
        <end position="256"/>
    </location>
</feature>
<organism evidence="3 4">
    <name type="scientific">Caenorhabditis tropicalis</name>
    <dbReference type="NCBI Taxonomy" id="1561998"/>
    <lineage>
        <taxon>Eukaryota</taxon>
        <taxon>Metazoa</taxon>
        <taxon>Ecdysozoa</taxon>
        <taxon>Nematoda</taxon>
        <taxon>Chromadorea</taxon>
        <taxon>Rhabditida</taxon>
        <taxon>Rhabditina</taxon>
        <taxon>Rhabditomorpha</taxon>
        <taxon>Rhabditoidea</taxon>
        <taxon>Rhabditidae</taxon>
        <taxon>Peloderinae</taxon>
        <taxon>Caenorhabditis</taxon>
    </lineage>
</organism>
<feature type="coiled-coil region" evidence="1">
    <location>
        <begin position="86"/>
        <end position="113"/>
    </location>
</feature>
<dbReference type="PANTHER" id="PTHR31930">
    <property type="entry name" value="SERPENTINE RECEPTOR, CLASS R"/>
    <property type="match status" value="1"/>
</dbReference>
<dbReference type="WBParaSite" id="Csp11.Scaffold629.g8841.t2">
    <property type="protein sequence ID" value="Csp11.Scaffold629.g8841.t2"/>
    <property type="gene ID" value="Csp11.Scaffold629.g8841"/>
</dbReference>
<feature type="transmembrane region" description="Helical" evidence="2">
    <location>
        <begin position="121"/>
        <end position="145"/>
    </location>
</feature>
<dbReference type="Pfam" id="PF03268">
    <property type="entry name" value="DUF267"/>
    <property type="match status" value="1"/>
</dbReference>
<dbReference type="Proteomes" id="UP000095282">
    <property type="component" value="Unplaced"/>
</dbReference>
<evidence type="ECO:0000256" key="1">
    <source>
        <dbReference type="SAM" id="Coils"/>
    </source>
</evidence>
<keyword evidence="2" id="KW-1133">Transmembrane helix</keyword>
<dbReference type="PANTHER" id="PTHR31930:SF5">
    <property type="entry name" value="GUSTATORY RECEPTOR"/>
    <property type="match status" value="1"/>
</dbReference>
<name>A0A1I7UFM7_9PELO</name>